<name>I4BBJ7_TURPD</name>
<reference evidence="1 2" key="1">
    <citation type="submission" date="2012-06" db="EMBL/GenBank/DDBJ databases">
        <title>The complete chromosome of genome of Turneriella parva DSM 21527.</title>
        <authorList>
            <consortium name="US DOE Joint Genome Institute (JGI-PGF)"/>
            <person name="Lucas S."/>
            <person name="Han J."/>
            <person name="Lapidus A."/>
            <person name="Bruce D."/>
            <person name="Goodwin L."/>
            <person name="Pitluck S."/>
            <person name="Peters L."/>
            <person name="Kyrpides N."/>
            <person name="Mavromatis K."/>
            <person name="Ivanova N."/>
            <person name="Mikhailova N."/>
            <person name="Chertkov O."/>
            <person name="Detter J.C."/>
            <person name="Tapia R."/>
            <person name="Han C."/>
            <person name="Land M."/>
            <person name="Hauser L."/>
            <person name="Markowitz V."/>
            <person name="Cheng J.-F."/>
            <person name="Hugenholtz P."/>
            <person name="Woyke T."/>
            <person name="Wu D."/>
            <person name="Gronow S."/>
            <person name="Wellnitz S."/>
            <person name="Brambilla E."/>
            <person name="Klenk H.-P."/>
            <person name="Eisen J.A."/>
        </authorList>
    </citation>
    <scope>NUCLEOTIDE SEQUENCE [LARGE SCALE GENOMIC DNA]</scope>
    <source>
        <strain evidence="2">ATCC BAA-1111 / DSM 21527 / NCTC 11395 / H</strain>
    </source>
</reference>
<keyword evidence="2" id="KW-1185">Reference proteome</keyword>
<evidence type="ECO:0000313" key="1">
    <source>
        <dbReference type="EMBL" id="AFM14654.1"/>
    </source>
</evidence>
<organism evidence="1 2">
    <name type="scientific">Turneriella parva (strain ATCC BAA-1111 / DSM 21527 / NCTC 11395 / H)</name>
    <name type="common">Leptospira parva</name>
    <dbReference type="NCBI Taxonomy" id="869212"/>
    <lineage>
        <taxon>Bacteria</taxon>
        <taxon>Pseudomonadati</taxon>
        <taxon>Spirochaetota</taxon>
        <taxon>Spirochaetia</taxon>
        <taxon>Leptospirales</taxon>
        <taxon>Leptospiraceae</taxon>
        <taxon>Turneriella</taxon>
    </lineage>
</organism>
<sequence>MNVSTLQTLESQGAHTQIDQELAAALKNGSSPETLKYAAAYYVRRGNPGKSLASYAAYVQNTTAESRDLQAVEWAIDCARRMGKQELVRNFFLSLDVRERENLATASLIHVAAAFISAKQLDEAERILNFARHKSGAKQLVTFAELIKSRFGSLDNARKFTAETDARFDKGDLYSNVKKAVNLALAHMAQGNYSTAENILVSCKATVTA</sequence>
<dbReference type="HOGENOM" id="CLU_1314934_0_0_12"/>
<dbReference type="AlphaFoldDB" id="I4BBJ7"/>
<dbReference type="KEGG" id="tpx:Turpa_4020"/>
<evidence type="ECO:0000313" key="2">
    <source>
        <dbReference type="Proteomes" id="UP000006048"/>
    </source>
</evidence>
<accession>I4BBJ7</accession>
<proteinExistence type="predicted"/>
<gene>
    <name evidence="1" type="ordered locus">Turpa_4020</name>
</gene>
<dbReference type="EMBL" id="CP002959">
    <property type="protein sequence ID" value="AFM14654.1"/>
    <property type="molecule type" value="Genomic_DNA"/>
</dbReference>
<dbReference type="STRING" id="869212.Turpa_4020"/>
<dbReference type="RefSeq" id="WP_014805130.1">
    <property type="nucleotide sequence ID" value="NC_018020.1"/>
</dbReference>
<dbReference type="Proteomes" id="UP000006048">
    <property type="component" value="Chromosome"/>
</dbReference>
<protein>
    <submittedName>
        <fullName evidence="1">Uncharacterized protein</fullName>
    </submittedName>
</protein>